<evidence type="ECO:0000313" key="3">
    <source>
        <dbReference type="Proteomes" id="UP000823388"/>
    </source>
</evidence>
<dbReference type="InterPro" id="IPR017451">
    <property type="entry name" value="F-box-assoc_interact_dom"/>
</dbReference>
<keyword evidence="3" id="KW-1185">Reference proteome</keyword>
<dbReference type="Pfam" id="PF08268">
    <property type="entry name" value="FBA_3"/>
    <property type="match status" value="1"/>
</dbReference>
<feature type="domain" description="F-box associated beta-propeller type 3" evidence="1">
    <location>
        <begin position="14"/>
        <end position="207"/>
    </location>
</feature>
<dbReference type="InterPro" id="IPR050796">
    <property type="entry name" value="SCF_F-box_component"/>
</dbReference>
<sequence>MRALAGVRYLKKKYINTCNGVVLLAGAAKSKHPTCVLWNPAVADDDREVAVPCPSKGFCRILGLGYGPRSKTYKLLLWRRWRLDCEPPKKRYSTELLVYTLGGAAQEQPRSLMVFPARMSGAIIPESLYLDGTIYLLHDCTTSAVIAFDVDDETVATIDMPGERDPDWPWHARSKLMEMSGRLCVATNHGHNRAALWLVTAHRRWEQRCVLGDERDVDDNEEDNGPSADRGMMAGVWDCDGVLAMYLDFRIGDYDKLCLYRVPNGEMFKAELPRDLTPEMEDFALCWGYKPTLVSPGSIVGDELGQDESRRDQMADIMEPLKLANEKDKRKGHEDTLFTVCFMDFVVRIMRRLPDRMQDVLEMPMLSPGDPGFFFEKASFSRIQHIYLTN</sequence>
<dbReference type="EMBL" id="CM029049">
    <property type="protein sequence ID" value="KAG2574354.1"/>
    <property type="molecule type" value="Genomic_DNA"/>
</dbReference>
<dbReference type="InterPro" id="IPR013187">
    <property type="entry name" value="F-box-assoc_dom_typ3"/>
</dbReference>
<dbReference type="PANTHER" id="PTHR31672">
    <property type="entry name" value="BNACNNG10540D PROTEIN"/>
    <property type="match status" value="1"/>
</dbReference>
<comment type="caution">
    <text evidence="2">The sequence shown here is derived from an EMBL/GenBank/DDBJ whole genome shotgun (WGS) entry which is preliminary data.</text>
</comment>
<dbReference type="PANTHER" id="PTHR31672:SF13">
    <property type="entry name" value="F-BOX PROTEIN CPR30-LIKE"/>
    <property type="match status" value="1"/>
</dbReference>
<dbReference type="AlphaFoldDB" id="A0A8T0QPE4"/>
<accession>A0A8T0QPE4</accession>
<reference evidence="2" key="1">
    <citation type="submission" date="2020-05" db="EMBL/GenBank/DDBJ databases">
        <title>WGS assembly of Panicum virgatum.</title>
        <authorList>
            <person name="Lovell J.T."/>
            <person name="Jenkins J."/>
            <person name="Shu S."/>
            <person name="Juenger T.E."/>
            <person name="Schmutz J."/>
        </authorList>
    </citation>
    <scope>NUCLEOTIDE SEQUENCE</scope>
    <source>
        <strain evidence="2">AP13</strain>
    </source>
</reference>
<name>A0A8T0QPE4_PANVG</name>
<evidence type="ECO:0000313" key="2">
    <source>
        <dbReference type="EMBL" id="KAG2574354.1"/>
    </source>
</evidence>
<gene>
    <name evidence="2" type="ORF">PVAP13_7KG324200</name>
</gene>
<dbReference type="Proteomes" id="UP000823388">
    <property type="component" value="Chromosome 7K"/>
</dbReference>
<dbReference type="NCBIfam" id="TIGR01640">
    <property type="entry name" value="F_box_assoc_1"/>
    <property type="match status" value="1"/>
</dbReference>
<organism evidence="2 3">
    <name type="scientific">Panicum virgatum</name>
    <name type="common">Blackwell switchgrass</name>
    <dbReference type="NCBI Taxonomy" id="38727"/>
    <lineage>
        <taxon>Eukaryota</taxon>
        <taxon>Viridiplantae</taxon>
        <taxon>Streptophyta</taxon>
        <taxon>Embryophyta</taxon>
        <taxon>Tracheophyta</taxon>
        <taxon>Spermatophyta</taxon>
        <taxon>Magnoliopsida</taxon>
        <taxon>Liliopsida</taxon>
        <taxon>Poales</taxon>
        <taxon>Poaceae</taxon>
        <taxon>PACMAD clade</taxon>
        <taxon>Panicoideae</taxon>
        <taxon>Panicodae</taxon>
        <taxon>Paniceae</taxon>
        <taxon>Panicinae</taxon>
        <taxon>Panicum</taxon>
        <taxon>Panicum sect. Hiantes</taxon>
    </lineage>
</organism>
<proteinExistence type="predicted"/>
<evidence type="ECO:0000259" key="1">
    <source>
        <dbReference type="Pfam" id="PF08268"/>
    </source>
</evidence>
<protein>
    <recommendedName>
        <fullName evidence="1">F-box associated beta-propeller type 3 domain-containing protein</fullName>
    </recommendedName>
</protein>